<feature type="non-terminal residue" evidence="1">
    <location>
        <position position="1"/>
    </location>
</feature>
<dbReference type="EMBL" id="UINC01158323">
    <property type="protein sequence ID" value="SVD55804.1"/>
    <property type="molecule type" value="Genomic_DNA"/>
</dbReference>
<evidence type="ECO:0000313" key="1">
    <source>
        <dbReference type="EMBL" id="SVD55804.1"/>
    </source>
</evidence>
<sequence>VLVHDGQRCFVGGTSFMSTYNNKITI</sequence>
<accession>A0A382WB11</accession>
<organism evidence="1">
    <name type="scientific">marine metagenome</name>
    <dbReference type="NCBI Taxonomy" id="408172"/>
    <lineage>
        <taxon>unclassified sequences</taxon>
        <taxon>metagenomes</taxon>
        <taxon>ecological metagenomes</taxon>
    </lineage>
</organism>
<protein>
    <submittedName>
        <fullName evidence="1">Uncharacterized protein</fullName>
    </submittedName>
</protein>
<gene>
    <name evidence="1" type="ORF">METZ01_LOCUS408658</name>
</gene>
<name>A0A382WB11_9ZZZZ</name>
<proteinExistence type="predicted"/>
<reference evidence="1" key="1">
    <citation type="submission" date="2018-05" db="EMBL/GenBank/DDBJ databases">
        <authorList>
            <person name="Lanie J.A."/>
            <person name="Ng W.-L."/>
            <person name="Kazmierczak K.M."/>
            <person name="Andrzejewski T.M."/>
            <person name="Davidsen T.M."/>
            <person name="Wayne K.J."/>
            <person name="Tettelin H."/>
            <person name="Glass J.I."/>
            <person name="Rusch D."/>
            <person name="Podicherti R."/>
            <person name="Tsui H.-C.T."/>
            <person name="Winkler M.E."/>
        </authorList>
    </citation>
    <scope>NUCLEOTIDE SEQUENCE</scope>
</reference>
<dbReference type="AlphaFoldDB" id="A0A382WB11"/>